<dbReference type="EMBL" id="GL732525">
    <property type="protein sequence ID" value="EFX88805.1"/>
    <property type="molecule type" value="Genomic_DNA"/>
</dbReference>
<dbReference type="HOGENOM" id="CLU_2906328_0_0_1"/>
<dbReference type="AlphaFoldDB" id="E9FUZ0"/>
<evidence type="ECO:0000313" key="1">
    <source>
        <dbReference type="EMBL" id="EFX88805.1"/>
    </source>
</evidence>
<evidence type="ECO:0000313" key="2">
    <source>
        <dbReference type="Proteomes" id="UP000000305"/>
    </source>
</evidence>
<organism evidence="1 2">
    <name type="scientific">Daphnia pulex</name>
    <name type="common">Water flea</name>
    <dbReference type="NCBI Taxonomy" id="6669"/>
    <lineage>
        <taxon>Eukaryota</taxon>
        <taxon>Metazoa</taxon>
        <taxon>Ecdysozoa</taxon>
        <taxon>Arthropoda</taxon>
        <taxon>Crustacea</taxon>
        <taxon>Branchiopoda</taxon>
        <taxon>Diplostraca</taxon>
        <taxon>Cladocera</taxon>
        <taxon>Anomopoda</taxon>
        <taxon>Daphniidae</taxon>
        <taxon>Daphnia</taxon>
    </lineage>
</organism>
<dbReference type="KEGG" id="dpx:DAPPUDRAFT_311199"/>
<reference evidence="1 2" key="1">
    <citation type="journal article" date="2011" name="Science">
        <title>The ecoresponsive genome of Daphnia pulex.</title>
        <authorList>
            <person name="Colbourne J.K."/>
            <person name="Pfrender M.E."/>
            <person name="Gilbert D."/>
            <person name="Thomas W.K."/>
            <person name="Tucker A."/>
            <person name="Oakley T.H."/>
            <person name="Tokishita S."/>
            <person name="Aerts A."/>
            <person name="Arnold G.J."/>
            <person name="Basu M.K."/>
            <person name="Bauer D.J."/>
            <person name="Caceres C.E."/>
            <person name="Carmel L."/>
            <person name="Casola C."/>
            <person name="Choi J.H."/>
            <person name="Detter J.C."/>
            <person name="Dong Q."/>
            <person name="Dusheyko S."/>
            <person name="Eads B.D."/>
            <person name="Frohlich T."/>
            <person name="Geiler-Samerotte K.A."/>
            <person name="Gerlach D."/>
            <person name="Hatcher P."/>
            <person name="Jogdeo S."/>
            <person name="Krijgsveld J."/>
            <person name="Kriventseva E.V."/>
            <person name="Kultz D."/>
            <person name="Laforsch C."/>
            <person name="Lindquist E."/>
            <person name="Lopez J."/>
            <person name="Manak J.R."/>
            <person name="Muller J."/>
            <person name="Pangilinan J."/>
            <person name="Patwardhan R.P."/>
            <person name="Pitluck S."/>
            <person name="Pritham E.J."/>
            <person name="Rechtsteiner A."/>
            <person name="Rho M."/>
            <person name="Rogozin I.B."/>
            <person name="Sakarya O."/>
            <person name="Salamov A."/>
            <person name="Schaack S."/>
            <person name="Shapiro H."/>
            <person name="Shiga Y."/>
            <person name="Skalitzky C."/>
            <person name="Smith Z."/>
            <person name="Souvorov A."/>
            <person name="Sung W."/>
            <person name="Tang Z."/>
            <person name="Tsuchiya D."/>
            <person name="Tu H."/>
            <person name="Vos H."/>
            <person name="Wang M."/>
            <person name="Wolf Y.I."/>
            <person name="Yamagata H."/>
            <person name="Yamada T."/>
            <person name="Ye Y."/>
            <person name="Shaw J.R."/>
            <person name="Andrews J."/>
            <person name="Crease T.J."/>
            <person name="Tang H."/>
            <person name="Lucas S.M."/>
            <person name="Robertson H.M."/>
            <person name="Bork P."/>
            <person name="Koonin E.V."/>
            <person name="Zdobnov E.M."/>
            <person name="Grigoriev I.V."/>
            <person name="Lynch M."/>
            <person name="Boore J.L."/>
        </authorList>
    </citation>
    <scope>NUCLEOTIDE SEQUENCE [LARGE SCALE GENOMIC DNA]</scope>
</reference>
<dbReference type="Proteomes" id="UP000000305">
    <property type="component" value="Unassembled WGS sequence"/>
</dbReference>
<proteinExistence type="predicted"/>
<dbReference type="OrthoDB" id="10071381at2759"/>
<name>E9FUZ0_DAPPU</name>
<keyword evidence="2" id="KW-1185">Reference proteome</keyword>
<accession>E9FUZ0</accession>
<dbReference type="InParanoid" id="E9FUZ0"/>
<sequence>MNYVSLLLQVRVDRICQEIVRYVTTGNPGTEGSSQRFSLSAMLTHGAIVAQVTRTLANLMSG</sequence>
<gene>
    <name evidence="1" type="ORF">DAPPUDRAFT_311199</name>
</gene>
<protein>
    <submittedName>
        <fullName evidence="1">Uncharacterized protein</fullName>
    </submittedName>
</protein>